<feature type="compositionally biased region" description="Acidic residues" evidence="1">
    <location>
        <begin position="36"/>
        <end position="53"/>
    </location>
</feature>
<feature type="compositionally biased region" description="Acidic residues" evidence="1">
    <location>
        <begin position="1632"/>
        <end position="1659"/>
    </location>
</feature>
<feature type="compositionally biased region" description="Acidic residues" evidence="1">
    <location>
        <begin position="1000"/>
        <end position="1023"/>
    </location>
</feature>
<feature type="compositionally biased region" description="Low complexity" evidence="1">
    <location>
        <begin position="748"/>
        <end position="757"/>
    </location>
</feature>
<feature type="compositionally biased region" description="Pro residues" evidence="1">
    <location>
        <begin position="758"/>
        <end position="775"/>
    </location>
</feature>
<dbReference type="InterPro" id="IPR052579">
    <property type="entry name" value="Zinc_finger_SWIM"/>
</dbReference>
<evidence type="ECO:0000259" key="2">
    <source>
        <dbReference type="Pfam" id="PF05018"/>
    </source>
</evidence>
<feature type="compositionally biased region" description="Basic and acidic residues" evidence="1">
    <location>
        <begin position="1537"/>
        <end position="1551"/>
    </location>
</feature>
<accession>A0AAV2Z4P1</accession>
<name>A0AAV2Z4P1_9STRA</name>
<feature type="compositionally biased region" description="Basic and acidic residues" evidence="1">
    <location>
        <begin position="1608"/>
        <end position="1631"/>
    </location>
</feature>
<evidence type="ECO:0000313" key="3">
    <source>
        <dbReference type="EMBL" id="DAZ99674.1"/>
    </source>
</evidence>
<sequence>MSSLLLKRAVESGEGSGPAKRPHVQLEDGGSGALDGADDAEEAEEIEMSEEEVVDHVDDASAAPPPAQTTAEGASSDATSVPTPPSDMMVLAPPMKTTYASWEEFEASLKEYMHSTFQLYVIRTTTSVVRRNKRIAELSALGPSHSATSGPNAAETTSSATKTALTTTEATAPTAAVEGALATEHGPLMIPEKYQWYSKTLMCTHGWKDRRRGQGKRTMSALRSTACPAKMCVTLQQRTENGESTWQVVVTKHVRAHNHKISKELSLFYSENRRIYDPELLRVTTSGDQLSSASSGHGTAGVFLSHPTVHSDPNALIVAPPGHVHAAALHPMAQTASTEAQTTIVHAPKIVKKDYVSWDEFAATIKQYAKTTHQTFRVRSTISTQFKNAKTIDQAQKQNKDEADVQGQLIPNSWRWYSKMLICSHGWKRKSRSKSNRLSPGGNNQANVNACPAMLLVRLQRDQHENWKVVINRQVLDHNHDLDAVDDEDQQGVAIDHISEVAPVSTDHASNDAEHSQIDAHEADDQGDDVDQSNERSDVVVRVPTIPVLHESWEAFHECLKTYSDKTFQLYRTRTTSSVKGRNQKILDLKGTNNTDGDQAASGDLRMIPEEFKWYSKTLTCTHGWKERRRGTGKRAVQVFRSTSCPVKICATLQFVKPHEHFLDPAVRETVDADGAWRVVVTKHIIDHNHNLSKELHQHYCENRRIYDPDLLAIDQSADATAALTKSKPLSGVTSVTSISTAGANESFSSSSTAALNPSPPPPAPNAPTTTPAPPASMSAMTSGSVASAHMQIPAPNTVPMPLHSLPYGASQALAFVVGATNSYGNANAVQLLQDNGQLIFNPDGMSDGLGAHQSTGSLAYLPYVAVPVVFPGAGSYLPHHSMGTSGIPVNMFMPPNNEASSVPPNGPFSMFPVPVPTVRHMGEANSTCRVHGAPSNENGSRSDAQCTCNAIGAHNPATMSSLPRNSETQAQQLAQLIRFPLPGDAASRTGMSASTAAETTDDRDAGDDNGDVADNDDDDIDEHDGTVWTKNTAPTIQQIHGADGAPQLWRAPRMARYHDSWEAFHDYLTEYSAATFQLYRVRTTSSISSRNARLHQQAAGRGISLVDDHSSPIYSQMIPEKFQWYSKTYVCTHGWKERRRGRGQRVSHSVRSTACEAKACVTLQRDNHNLSVWKVVVTKHNLDHNHELSAEQYQQYCENRRVKDPELLEKAEEMWRSGSSRRKIYEYLKENSSNVLIMKDVHNLVQRWQTLAEKSAKHQSQATDPNDATDVTPDLPIIHARWRCRRNMATTYFQGGDSVELLSAHGKAPASTWKLQRKIVKTFDKAIKANAFLLDGSTETKMQLPKNNGGGTSTGASAAISLGLTQRFLVLQLFIPFTRSFSIEIGFSDFQKIKRRFLFASAFRETARTALHVQVPFSAGGVSRDTWMNLVLDLAALTESYFPGSAFRSMESICISGTCRIKRIFTMKDAPRSDWQRTPAQRNRGVMPVAAYADTKDIPKQFQFTATTSESGAALPAPTEYFIAGSDSDHISETKALKHEKPESALRDTPRAGVKPSSRPTSSLRPTSGRSGTEDLVDARLSRLHAVQDQVSDEDLRDSDNEDDDVSERADQVERDSSLPREGEQNRVDEQFTDEEEQNQEPDDDDASFDFDLAEDEQTELRASHTHKSVEEPHEKTHSPVKRSLKAAPAPFLQHSLASPLLRKSGNQTLSHRLRSLLESTDWSKLDSPLTDDAQRVFQAETAARSSEPERKRSADPVSAQSRAHRGSSLELIYDPVLQCYQDPVTRKYYARIDS</sequence>
<feature type="region of interest" description="Disordered" evidence="1">
    <location>
        <begin position="1742"/>
        <end position="1767"/>
    </location>
</feature>
<dbReference type="Pfam" id="PF05018">
    <property type="entry name" value="CFA20_dom"/>
    <property type="match status" value="1"/>
</dbReference>
<evidence type="ECO:0000313" key="4">
    <source>
        <dbReference type="Proteomes" id="UP001146120"/>
    </source>
</evidence>
<reference evidence="3" key="1">
    <citation type="submission" date="2022-11" db="EMBL/GenBank/DDBJ databases">
        <authorList>
            <person name="Morgan W.R."/>
            <person name="Tartar A."/>
        </authorList>
    </citation>
    <scope>NUCLEOTIDE SEQUENCE</scope>
    <source>
        <strain evidence="3">ARSEF 373</strain>
    </source>
</reference>
<dbReference type="Proteomes" id="UP001146120">
    <property type="component" value="Unassembled WGS sequence"/>
</dbReference>
<proteinExistence type="predicted"/>
<feature type="compositionally biased region" description="Basic and acidic residues" evidence="1">
    <location>
        <begin position="1660"/>
        <end position="1679"/>
    </location>
</feature>
<feature type="compositionally biased region" description="Low complexity" evidence="1">
    <location>
        <begin position="153"/>
        <end position="164"/>
    </location>
</feature>
<feature type="compositionally biased region" description="Low complexity" evidence="1">
    <location>
        <begin position="776"/>
        <end position="785"/>
    </location>
</feature>
<reference evidence="3" key="2">
    <citation type="journal article" date="2023" name="Microbiol Resour">
        <title>Decontamination and Annotation of the Draft Genome Sequence of the Oomycete Lagenidium giganteum ARSEF 373.</title>
        <authorList>
            <person name="Morgan W.R."/>
            <person name="Tartar A."/>
        </authorList>
    </citation>
    <scope>NUCLEOTIDE SEQUENCE</scope>
    <source>
        <strain evidence="3">ARSEF 373</strain>
    </source>
</reference>
<comment type="caution">
    <text evidence="3">The sequence shown here is derived from an EMBL/GenBank/DDBJ whole genome shotgun (WGS) entry which is preliminary data.</text>
</comment>
<feature type="region of interest" description="Disordered" evidence="1">
    <location>
        <begin position="1"/>
        <end position="89"/>
    </location>
</feature>
<dbReference type="PANTHER" id="PTHR31569">
    <property type="entry name" value="SWIM-TYPE DOMAIN-CONTAINING PROTEIN"/>
    <property type="match status" value="1"/>
</dbReference>
<feature type="region of interest" description="Disordered" evidence="1">
    <location>
        <begin position="140"/>
        <end position="164"/>
    </location>
</feature>
<feature type="domain" description="CFA20" evidence="2">
    <location>
        <begin position="1289"/>
        <end position="1469"/>
    </location>
</feature>
<dbReference type="EMBL" id="DAKRPA010000079">
    <property type="protein sequence ID" value="DAZ99674.1"/>
    <property type="molecule type" value="Genomic_DNA"/>
</dbReference>
<gene>
    <name evidence="3" type="ORF">N0F65_001911</name>
</gene>
<dbReference type="PANTHER" id="PTHR31569:SF4">
    <property type="entry name" value="SWIM-TYPE DOMAIN-CONTAINING PROTEIN"/>
    <property type="match status" value="1"/>
</dbReference>
<feature type="region of interest" description="Disordered" evidence="1">
    <location>
        <begin position="748"/>
        <end position="787"/>
    </location>
</feature>
<feature type="compositionally biased region" description="Acidic residues" evidence="1">
    <location>
        <begin position="1592"/>
        <end position="1607"/>
    </location>
</feature>
<feature type="region of interest" description="Disordered" evidence="1">
    <location>
        <begin position="984"/>
        <end position="1027"/>
    </location>
</feature>
<feature type="compositionally biased region" description="Polar residues" evidence="1">
    <location>
        <begin position="68"/>
        <end position="81"/>
    </location>
</feature>
<feature type="region of interest" description="Disordered" evidence="1">
    <location>
        <begin position="1537"/>
        <end position="1574"/>
    </location>
</feature>
<evidence type="ECO:0000256" key="1">
    <source>
        <dbReference type="SAM" id="MobiDB-lite"/>
    </source>
</evidence>
<keyword evidence="4" id="KW-1185">Reference proteome</keyword>
<dbReference type="InterPro" id="IPR007714">
    <property type="entry name" value="CFA20_dom"/>
</dbReference>
<organism evidence="3 4">
    <name type="scientific">Lagenidium giganteum</name>
    <dbReference type="NCBI Taxonomy" id="4803"/>
    <lineage>
        <taxon>Eukaryota</taxon>
        <taxon>Sar</taxon>
        <taxon>Stramenopiles</taxon>
        <taxon>Oomycota</taxon>
        <taxon>Peronosporomycetes</taxon>
        <taxon>Pythiales</taxon>
        <taxon>Pythiaceae</taxon>
    </lineage>
</organism>
<feature type="compositionally biased region" description="Low complexity" evidence="1">
    <location>
        <begin position="1557"/>
        <end position="1572"/>
    </location>
</feature>
<feature type="region of interest" description="Disordered" evidence="1">
    <location>
        <begin position="1586"/>
        <end position="1683"/>
    </location>
</feature>
<protein>
    <recommendedName>
        <fullName evidence="2">CFA20 domain-containing protein</fullName>
    </recommendedName>
</protein>